<dbReference type="Proteomes" id="UP000176609">
    <property type="component" value="Unassembled WGS sequence"/>
</dbReference>
<comment type="caution">
    <text evidence="2">The sequence shown here is derived from an EMBL/GenBank/DDBJ whole genome shotgun (WGS) entry which is preliminary data.</text>
</comment>
<evidence type="ECO:0000256" key="1">
    <source>
        <dbReference type="SAM" id="MobiDB-lite"/>
    </source>
</evidence>
<name>A0A1F6ANF0_9BACT</name>
<dbReference type="EMBL" id="MFJR01000014">
    <property type="protein sequence ID" value="OGG26003.1"/>
    <property type="molecule type" value="Genomic_DNA"/>
</dbReference>
<accession>A0A1F6ANF0</accession>
<gene>
    <name evidence="2" type="ORF">A2960_05610</name>
</gene>
<evidence type="ECO:0000313" key="3">
    <source>
        <dbReference type="Proteomes" id="UP000176609"/>
    </source>
</evidence>
<feature type="region of interest" description="Disordered" evidence="1">
    <location>
        <begin position="1"/>
        <end position="25"/>
    </location>
</feature>
<dbReference type="AlphaFoldDB" id="A0A1F6ANF0"/>
<feature type="compositionally biased region" description="Pro residues" evidence="1">
    <location>
        <begin position="86"/>
        <end position="98"/>
    </location>
</feature>
<reference evidence="2 3" key="1">
    <citation type="journal article" date="2016" name="Nat. Commun.">
        <title>Thousands of microbial genomes shed light on interconnected biogeochemical processes in an aquifer system.</title>
        <authorList>
            <person name="Anantharaman K."/>
            <person name="Brown C.T."/>
            <person name="Hug L.A."/>
            <person name="Sharon I."/>
            <person name="Castelle C.J."/>
            <person name="Probst A.J."/>
            <person name="Thomas B.C."/>
            <person name="Singh A."/>
            <person name="Wilkins M.J."/>
            <person name="Karaoz U."/>
            <person name="Brodie E.L."/>
            <person name="Williams K.H."/>
            <person name="Hubbard S.S."/>
            <person name="Banfield J.F."/>
        </authorList>
    </citation>
    <scope>NUCLEOTIDE SEQUENCE [LARGE SCALE GENOMIC DNA]</scope>
</reference>
<evidence type="ECO:0000313" key="2">
    <source>
        <dbReference type="EMBL" id="OGG26003.1"/>
    </source>
</evidence>
<sequence length="98" mass="11042">MVEEEPSSVNPGNSTERPDVGSYLKRPSCSTIFWETDPDRITEFKRQGYTVPTIAELTESFGAKFRAQRVFEDIMKEGQSRQGPDSIPPPPKELPPKT</sequence>
<proteinExistence type="predicted"/>
<organism evidence="2 3">
    <name type="scientific">Candidatus Gottesmanbacteria bacterium RIFCSPLOWO2_01_FULL_39_12b</name>
    <dbReference type="NCBI Taxonomy" id="1798388"/>
    <lineage>
        <taxon>Bacteria</taxon>
        <taxon>Candidatus Gottesmaniibacteriota</taxon>
    </lineage>
</organism>
<protein>
    <submittedName>
        <fullName evidence="2">Uncharacterized protein</fullName>
    </submittedName>
</protein>
<feature type="region of interest" description="Disordered" evidence="1">
    <location>
        <begin position="73"/>
        <end position="98"/>
    </location>
</feature>